<dbReference type="Proteomes" id="UP000642809">
    <property type="component" value="Unassembled WGS sequence"/>
</dbReference>
<keyword evidence="2" id="KW-0378">Hydrolase</keyword>
<protein>
    <submittedName>
        <fullName evidence="4">Esterase</fullName>
    </submittedName>
</protein>
<sequence>MKASIRYEHQAHYYTSHLVNRREKNIWVVLHGYGQLSSFFLKKFETVFSDDTLFLAPEATNYSYLQGFSGRVGANWMTRHEREAAIANNNRYLNAVLQMQVIKFDKTPNIHILGFSQGAATATRWAAQLNLPVTSLVLWAGGFAHDLDVHAAGNRLRESQIYVVQGTQDEFITEESKQKQAELISTLGLPVNHKSFDGGHELNMEVFREILLSKECEGSSR</sequence>
<evidence type="ECO:0000256" key="1">
    <source>
        <dbReference type="ARBA" id="ARBA00006499"/>
    </source>
</evidence>
<dbReference type="RefSeq" id="WP_189583797.1">
    <property type="nucleotide sequence ID" value="NZ_BMYF01000018.1"/>
</dbReference>
<proteinExistence type="inferred from homology"/>
<evidence type="ECO:0000259" key="3">
    <source>
        <dbReference type="Pfam" id="PF02230"/>
    </source>
</evidence>
<dbReference type="InterPro" id="IPR003140">
    <property type="entry name" value="PLipase/COase/thioEstase"/>
</dbReference>
<feature type="domain" description="Phospholipase/carboxylesterase/thioesterase" evidence="3">
    <location>
        <begin position="21"/>
        <end position="210"/>
    </location>
</feature>
<evidence type="ECO:0000313" key="5">
    <source>
        <dbReference type="Proteomes" id="UP000642809"/>
    </source>
</evidence>
<evidence type="ECO:0000313" key="4">
    <source>
        <dbReference type="EMBL" id="GHB45204.1"/>
    </source>
</evidence>
<organism evidence="4 5">
    <name type="scientific">Mongoliitalea lutea</name>
    <dbReference type="NCBI Taxonomy" id="849756"/>
    <lineage>
        <taxon>Bacteria</taxon>
        <taxon>Pseudomonadati</taxon>
        <taxon>Bacteroidota</taxon>
        <taxon>Cytophagia</taxon>
        <taxon>Cytophagales</taxon>
        <taxon>Cyclobacteriaceae</taxon>
        <taxon>Mongoliitalea</taxon>
    </lineage>
</organism>
<dbReference type="Pfam" id="PF02230">
    <property type="entry name" value="Abhydrolase_2"/>
    <property type="match status" value="1"/>
</dbReference>
<dbReference type="InterPro" id="IPR029058">
    <property type="entry name" value="AB_hydrolase_fold"/>
</dbReference>
<gene>
    <name evidence="4" type="ORF">GCM10008106_27720</name>
</gene>
<dbReference type="Gene3D" id="3.40.50.1820">
    <property type="entry name" value="alpha/beta hydrolase"/>
    <property type="match status" value="1"/>
</dbReference>
<name>A0A8J3G657_9BACT</name>
<dbReference type="EMBL" id="BMYF01000018">
    <property type="protein sequence ID" value="GHB45204.1"/>
    <property type="molecule type" value="Genomic_DNA"/>
</dbReference>
<accession>A0A8J3G657</accession>
<evidence type="ECO:0000256" key="2">
    <source>
        <dbReference type="ARBA" id="ARBA00022801"/>
    </source>
</evidence>
<reference evidence="4" key="2">
    <citation type="submission" date="2020-09" db="EMBL/GenBank/DDBJ databases">
        <authorList>
            <person name="Sun Q."/>
            <person name="Kim S."/>
        </authorList>
    </citation>
    <scope>NUCLEOTIDE SEQUENCE</scope>
    <source>
        <strain evidence="4">KCTC 23224</strain>
    </source>
</reference>
<dbReference type="AlphaFoldDB" id="A0A8J3G657"/>
<reference evidence="4" key="1">
    <citation type="journal article" date="2014" name="Int. J. Syst. Evol. Microbiol.">
        <title>Complete genome sequence of Corynebacterium casei LMG S-19264T (=DSM 44701T), isolated from a smear-ripened cheese.</title>
        <authorList>
            <consortium name="US DOE Joint Genome Institute (JGI-PGF)"/>
            <person name="Walter F."/>
            <person name="Albersmeier A."/>
            <person name="Kalinowski J."/>
            <person name="Ruckert C."/>
        </authorList>
    </citation>
    <scope>NUCLEOTIDE SEQUENCE</scope>
    <source>
        <strain evidence="4">KCTC 23224</strain>
    </source>
</reference>
<comment type="similarity">
    <text evidence="1">Belongs to the AB hydrolase superfamily. AB hydrolase 2 family.</text>
</comment>
<comment type="caution">
    <text evidence="4">The sequence shown here is derived from an EMBL/GenBank/DDBJ whole genome shotgun (WGS) entry which is preliminary data.</text>
</comment>
<dbReference type="PANTHER" id="PTHR10655:SF17">
    <property type="entry name" value="LYSOPHOSPHOLIPASE-LIKE PROTEIN 1"/>
    <property type="match status" value="1"/>
</dbReference>
<dbReference type="InterPro" id="IPR050565">
    <property type="entry name" value="LYPA1-2/EST-like"/>
</dbReference>
<dbReference type="SUPFAM" id="SSF53474">
    <property type="entry name" value="alpha/beta-Hydrolases"/>
    <property type="match status" value="1"/>
</dbReference>
<dbReference type="GO" id="GO:0016787">
    <property type="term" value="F:hydrolase activity"/>
    <property type="evidence" value="ECO:0007669"/>
    <property type="project" value="UniProtKB-KW"/>
</dbReference>
<dbReference type="PANTHER" id="PTHR10655">
    <property type="entry name" value="LYSOPHOSPHOLIPASE-RELATED"/>
    <property type="match status" value="1"/>
</dbReference>
<keyword evidence="5" id="KW-1185">Reference proteome</keyword>